<dbReference type="SMART" id="SM00564">
    <property type="entry name" value="PQQ"/>
    <property type="match status" value="4"/>
</dbReference>
<accession>A0A1H3L8W0</accession>
<dbReference type="InterPro" id="IPR011047">
    <property type="entry name" value="Quinoprotein_ADH-like_sf"/>
</dbReference>
<gene>
    <name evidence="2" type="ORF">SAMN05421547_10692</name>
</gene>
<evidence type="ECO:0000259" key="1">
    <source>
        <dbReference type="Pfam" id="PF13360"/>
    </source>
</evidence>
<reference evidence="2 3" key="1">
    <citation type="submission" date="2016-10" db="EMBL/GenBank/DDBJ databases">
        <authorList>
            <person name="de Groot N.N."/>
        </authorList>
    </citation>
    <scope>NUCLEOTIDE SEQUENCE [LARGE SCALE GENOMIC DNA]</scope>
    <source>
        <strain evidence="2 3">LMG 24775</strain>
    </source>
</reference>
<dbReference type="Pfam" id="PF13360">
    <property type="entry name" value="PQQ_2"/>
    <property type="match status" value="1"/>
</dbReference>
<dbReference type="PANTHER" id="PTHR34512:SF30">
    <property type="entry name" value="OUTER MEMBRANE PROTEIN ASSEMBLY FACTOR BAMB"/>
    <property type="match status" value="1"/>
</dbReference>
<feature type="domain" description="Pyrrolo-quinoline quinone repeat" evidence="1">
    <location>
        <begin position="214"/>
        <end position="440"/>
    </location>
</feature>
<dbReference type="PROSITE" id="PS51257">
    <property type="entry name" value="PROKAR_LIPOPROTEIN"/>
    <property type="match status" value="1"/>
</dbReference>
<name>A0A1H3L8W0_9BURK</name>
<sequence>MYRYSLWLALSLVACGGGGGGDTTPPKPTEPENGWLTFDKPDVVVLQGDSEQVTVKATSTKALSAPLNVRVDATDEFVSGTTVTYEKIAGFEFNLSTATSAPVGKRSGVLKVFLCSDDARVCNSPYPGSPWTVPYEIEVVSKALKQTPLAMLPGAVAWNNLGGNAARTGYVTTNITLSPANFSLRWAKRGGPSTSMWRLTEAVVVDGRVYTGGNSLRAYGEADGTLLWGSSFNSGPAVVSQGNVFSYADETTFAPNRLYVRNAVTGSSVNTPDHYEGQEDRSLLVADDDSVYAPFTFRMTAVDGIVAWRDYAPMRSLPSRASDRLYMADASNVYARDIKDGREIARIATGGEQREVRRATGTLADGQDRVLVSHFNQGNASLGSYSIGQKQKLWDVEASFLSRPALAGDTVYVVNVPQPAKGVATLEARSSATGAVVWSTPLPDAVVPVGEEAVYHVAVVGNLVFVSSDRKFGASTYAIDRSSHAIGWRHPVNGSLAVSDNGILYVAQALDASLFAINLR</sequence>
<dbReference type="Gene3D" id="2.130.10.10">
    <property type="entry name" value="YVTN repeat-like/Quinoprotein amine dehydrogenase"/>
    <property type="match status" value="2"/>
</dbReference>
<dbReference type="EMBL" id="FNPE01000006">
    <property type="protein sequence ID" value="SDY60716.1"/>
    <property type="molecule type" value="Genomic_DNA"/>
</dbReference>
<organism evidence="2 3">
    <name type="scientific">Delftia lacustris</name>
    <dbReference type="NCBI Taxonomy" id="558537"/>
    <lineage>
        <taxon>Bacteria</taxon>
        <taxon>Pseudomonadati</taxon>
        <taxon>Pseudomonadota</taxon>
        <taxon>Betaproteobacteria</taxon>
        <taxon>Burkholderiales</taxon>
        <taxon>Comamonadaceae</taxon>
        <taxon>Delftia</taxon>
    </lineage>
</organism>
<dbReference type="InterPro" id="IPR015943">
    <property type="entry name" value="WD40/YVTN_repeat-like_dom_sf"/>
</dbReference>
<dbReference type="InterPro" id="IPR002372">
    <property type="entry name" value="PQQ_rpt_dom"/>
</dbReference>
<dbReference type="AlphaFoldDB" id="A0A1H3L8W0"/>
<dbReference type="SUPFAM" id="SSF50998">
    <property type="entry name" value="Quinoprotein alcohol dehydrogenase-like"/>
    <property type="match status" value="2"/>
</dbReference>
<dbReference type="PANTHER" id="PTHR34512">
    <property type="entry name" value="CELL SURFACE PROTEIN"/>
    <property type="match status" value="1"/>
</dbReference>
<dbReference type="InterPro" id="IPR018391">
    <property type="entry name" value="PQQ_b-propeller_rpt"/>
</dbReference>
<evidence type="ECO:0000313" key="3">
    <source>
        <dbReference type="Proteomes" id="UP000183417"/>
    </source>
</evidence>
<proteinExistence type="predicted"/>
<evidence type="ECO:0000313" key="2">
    <source>
        <dbReference type="EMBL" id="SDY60716.1"/>
    </source>
</evidence>
<dbReference type="Proteomes" id="UP000183417">
    <property type="component" value="Unassembled WGS sequence"/>
</dbReference>
<protein>
    <submittedName>
        <fullName evidence="2">Outer membrane protein assembly factor BamB, contains PQQ-like beta-propeller repeat</fullName>
    </submittedName>
</protein>